<evidence type="ECO:0000313" key="2">
    <source>
        <dbReference type="EMBL" id="TGY30635.1"/>
    </source>
</evidence>
<feature type="transmembrane region" description="Helical" evidence="1">
    <location>
        <begin position="236"/>
        <end position="256"/>
    </location>
</feature>
<dbReference type="EMBL" id="SRYX01000064">
    <property type="protein sequence ID" value="TGY30635.1"/>
    <property type="molecule type" value="Genomic_DNA"/>
</dbReference>
<reference evidence="2 3" key="1">
    <citation type="submission" date="2019-04" db="EMBL/GenBank/DDBJ databases">
        <title>Microbes associate with the intestines of laboratory mice.</title>
        <authorList>
            <person name="Navarre W."/>
            <person name="Wong E."/>
            <person name="Huang K."/>
            <person name="Tropini C."/>
            <person name="Ng K."/>
            <person name="Yu B."/>
        </authorList>
    </citation>
    <scope>NUCLEOTIDE SEQUENCE [LARGE SCALE GENOMIC DNA]</scope>
    <source>
        <strain evidence="2 3">NM63_1-25</strain>
    </source>
</reference>
<feature type="transmembrane region" description="Helical" evidence="1">
    <location>
        <begin position="208"/>
        <end position="224"/>
    </location>
</feature>
<gene>
    <name evidence="2" type="ORF">E5353_14415</name>
</gene>
<protein>
    <recommendedName>
        <fullName evidence="4">O-antigen ligase domain-containing protein</fullName>
    </recommendedName>
</protein>
<feature type="transmembrane region" description="Helical" evidence="1">
    <location>
        <begin position="329"/>
        <end position="350"/>
    </location>
</feature>
<feature type="transmembrane region" description="Helical" evidence="1">
    <location>
        <begin position="155"/>
        <end position="176"/>
    </location>
</feature>
<evidence type="ECO:0008006" key="4">
    <source>
        <dbReference type="Google" id="ProtNLM"/>
    </source>
</evidence>
<feature type="transmembrane region" description="Helical" evidence="1">
    <location>
        <begin position="63"/>
        <end position="81"/>
    </location>
</feature>
<keyword evidence="1" id="KW-1133">Transmembrane helix</keyword>
<organism evidence="2 3">
    <name type="scientific">Bacteroides caecimuris</name>
    <dbReference type="NCBI Taxonomy" id="1796613"/>
    <lineage>
        <taxon>Bacteria</taxon>
        <taxon>Pseudomonadati</taxon>
        <taxon>Bacteroidota</taxon>
        <taxon>Bacteroidia</taxon>
        <taxon>Bacteroidales</taxon>
        <taxon>Bacteroidaceae</taxon>
        <taxon>Bacteroides</taxon>
    </lineage>
</organism>
<feature type="transmembrane region" description="Helical" evidence="1">
    <location>
        <begin position="118"/>
        <end position="143"/>
    </location>
</feature>
<keyword evidence="1" id="KW-0472">Membrane</keyword>
<feature type="transmembrane region" description="Helical" evidence="1">
    <location>
        <begin position="385"/>
        <end position="401"/>
    </location>
</feature>
<accession>A0A4S2CR02</accession>
<proteinExistence type="predicted"/>
<evidence type="ECO:0000313" key="3">
    <source>
        <dbReference type="Proteomes" id="UP000309566"/>
    </source>
</evidence>
<keyword evidence="1" id="KW-0812">Transmembrane</keyword>
<dbReference type="RefSeq" id="WP_136000157.1">
    <property type="nucleotide sequence ID" value="NZ_SRYX01000064.1"/>
</dbReference>
<evidence type="ECO:0000256" key="1">
    <source>
        <dbReference type="SAM" id="Phobius"/>
    </source>
</evidence>
<feature type="transmembrane region" description="Helical" evidence="1">
    <location>
        <begin position="87"/>
        <end position="106"/>
    </location>
</feature>
<feature type="transmembrane region" description="Helical" evidence="1">
    <location>
        <begin position="40"/>
        <end position="56"/>
    </location>
</feature>
<dbReference type="AlphaFoldDB" id="A0A4S2CR02"/>
<feature type="transmembrane region" description="Helical" evidence="1">
    <location>
        <begin position="362"/>
        <end position="379"/>
    </location>
</feature>
<sequence>MLVLKLKKVFPFLLLSFPVVIDIINGYLRGTDGTGESLIGILYRGMIILFSAIYLFRTKYSNYIKILILSSIALLIYHILIGAYSNGVFMTLIKIMNFYFVLSIILKSRYFSDRETVVKAAVLYGVLAAIVLIYCFITGAGYAAYTENTFGTKGFFVAMNDVGLTILLLNILACYSFQKTGDVFYFIALIIMSIGSCFVGSIACYLGTAFILLFFALSILLVKFEDYKSSYKVKLITLLLVLVVFNYALVKVISVIQEDSYLSKKYENIGAIFLEASGRGYLIDASVKTITNFNIFDWCFGKGNLYLIENQHHLCLGDPKSAEVDPLDLIGQFGLFFSIPILLFPIKRLIASIRSFIKWHNVLDYWCIIAFLCFIGHAFYGGHAYTSPLVLSYLAVFIYVLDNRNVNKYI</sequence>
<name>A0A4S2CR02_9BACE</name>
<feature type="transmembrane region" description="Helical" evidence="1">
    <location>
        <begin position="183"/>
        <end position="202"/>
    </location>
</feature>
<comment type="caution">
    <text evidence="2">The sequence shown here is derived from an EMBL/GenBank/DDBJ whole genome shotgun (WGS) entry which is preliminary data.</text>
</comment>
<feature type="transmembrane region" description="Helical" evidence="1">
    <location>
        <begin position="9"/>
        <end position="28"/>
    </location>
</feature>
<dbReference type="Proteomes" id="UP000309566">
    <property type="component" value="Unassembled WGS sequence"/>
</dbReference>